<dbReference type="InterPro" id="IPR036179">
    <property type="entry name" value="Ig-like_dom_sf"/>
</dbReference>
<dbReference type="Ensembl" id="ENSLAFT00000027494.1">
    <property type="protein sequence ID" value="ENSLAFP00000026713.1"/>
    <property type="gene ID" value="ENSLAFG00000028442.1"/>
</dbReference>
<dbReference type="AlphaFoldDB" id="G3UFV5"/>
<evidence type="ECO:0000313" key="1">
    <source>
        <dbReference type="Ensembl" id="ENSLAFP00000026713.1"/>
    </source>
</evidence>
<evidence type="ECO:0008006" key="3">
    <source>
        <dbReference type="Google" id="ProtNLM"/>
    </source>
</evidence>
<dbReference type="InterPro" id="IPR013783">
    <property type="entry name" value="Ig-like_fold"/>
</dbReference>
<dbReference type="Gene3D" id="2.60.40.10">
    <property type="entry name" value="Immunoglobulins"/>
    <property type="match status" value="1"/>
</dbReference>
<proteinExistence type="predicted"/>
<dbReference type="HOGENOM" id="CLU_2489123_0_0_1"/>
<accession>G3UFV5</accession>
<evidence type="ECO:0000313" key="2">
    <source>
        <dbReference type="Proteomes" id="UP000007646"/>
    </source>
</evidence>
<reference evidence="1" key="3">
    <citation type="submission" date="2025-09" db="UniProtKB">
        <authorList>
            <consortium name="Ensembl"/>
        </authorList>
    </citation>
    <scope>IDENTIFICATION</scope>
    <source>
        <strain evidence="1">Isolate ISIS603380</strain>
    </source>
</reference>
<reference evidence="1 2" key="1">
    <citation type="submission" date="2009-06" db="EMBL/GenBank/DDBJ databases">
        <title>The Genome Sequence of Loxodonta africana (African elephant).</title>
        <authorList>
            <person name="Di Palma F."/>
            <person name="Heiman D."/>
            <person name="Young S."/>
            <person name="Johnson J."/>
            <person name="Lander E.S."/>
            <person name="Lindblad-Toh K."/>
        </authorList>
    </citation>
    <scope>NUCLEOTIDE SEQUENCE [LARGE SCALE GENOMIC DNA]</scope>
    <source>
        <strain evidence="1 2">Isolate ISIS603380</strain>
    </source>
</reference>
<sequence>QILLTRCQNFRCLPGEKVSISCKASQSLLYTDWKHYLGWHLHKPEEGPTGLIYLTSSMHVVLSDLLFSLGCHDSGADKMATNNKKEP</sequence>
<dbReference type="SUPFAM" id="SSF48726">
    <property type="entry name" value="Immunoglobulin"/>
    <property type="match status" value="1"/>
</dbReference>
<keyword evidence="2" id="KW-1185">Reference proteome</keyword>
<reference evidence="1" key="2">
    <citation type="submission" date="2025-08" db="UniProtKB">
        <authorList>
            <consortium name="Ensembl"/>
        </authorList>
    </citation>
    <scope>IDENTIFICATION</scope>
    <source>
        <strain evidence="1">Isolate ISIS603380</strain>
    </source>
</reference>
<protein>
    <recommendedName>
        <fullName evidence="3">Immunoglobulin V-set domain-containing protein</fullName>
    </recommendedName>
</protein>
<name>G3UFV5_LOXAF</name>
<dbReference type="InParanoid" id="G3UFV5"/>
<dbReference type="Proteomes" id="UP000007646">
    <property type="component" value="Unassembled WGS sequence"/>
</dbReference>
<organism evidence="1 2">
    <name type="scientific">Loxodonta africana</name>
    <name type="common">African elephant</name>
    <dbReference type="NCBI Taxonomy" id="9785"/>
    <lineage>
        <taxon>Eukaryota</taxon>
        <taxon>Metazoa</taxon>
        <taxon>Chordata</taxon>
        <taxon>Craniata</taxon>
        <taxon>Vertebrata</taxon>
        <taxon>Euteleostomi</taxon>
        <taxon>Mammalia</taxon>
        <taxon>Eutheria</taxon>
        <taxon>Afrotheria</taxon>
        <taxon>Proboscidea</taxon>
        <taxon>Elephantidae</taxon>
        <taxon>Loxodonta</taxon>
    </lineage>
</organism>